<evidence type="ECO:0000313" key="2">
    <source>
        <dbReference type="EMBL" id="SUD49378.1"/>
    </source>
</evidence>
<proteinExistence type="predicted"/>
<sequence>MTIRHAPLFVVALPVVVAGLQLAGMPASILWLALLLLAAPVRMLLLMPADIRRRPVPGESGPN</sequence>
<feature type="transmembrane region" description="Helical" evidence="1">
    <location>
        <begin position="28"/>
        <end position="45"/>
    </location>
</feature>
<evidence type="ECO:0008006" key="4">
    <source>
        <dbReference type="Google" id="ProtNLM"/>
    </source>
</evidence>
<evidence type="ECO:0000256" key="1">
    <source>
        <dbReference type="SAM" id="Phobius"/>
    </source>
</evidence>
<organism evidence="2 3">
    <name type="scientific">Nocardia otitidiscaviarum</name>
    <dbReference type="NCBI Taxonomy" id="1823"/>
    <lineage>
        <taxon>Bacteria</taxon>
        <taxon>Bacillati</taxon>
        <taxon>Actinomycetota</taxon>
        <taxon>Actinomycetes</taxon>
        <taxon>Mycobacteriales</taxon>
        <taxon>Nocardiaceae</taxon>
        <taxon>Nocardia</taxon>
    </lineage>
</organism>
<dbReference type="STRING" id="1406858.GCA_000710895_04186"/>
<gene>
    <name evidence="2" type="ORF">NCTC1934_06731</name>
</gene>
<dbReference type="EMBL" id="UGRY01000007">
    <property type="protein sequence ID" value="SUD49378.1"/>
    <property type="molecule type" value="Genomic_DNA"/>
</dbReference>
<dbReference type="Proteomes" id="UP000255467">
    <property type="component" value="Unassembled WGS sequence"/>
</dbReference>
<keyword evidence="3" id="KW-1185">Reference proteome</keyword>
<name>A0A379JLJ0_9NOCA</name>
<evidence type="ECO:0000313" key="3">
    <source>
        <dbReference type="Proteomes" id="UP000255467"/>
    </source>
</evidence>
<keyword evidence="1" id="KW-0812">Transmembrane</keyword>
<protein>
    <recommendedName>
        <fullName evidence="4">DUF58 domain-containing protein</fullName>
    </recommendedName>
</protein>
<dbReference type="RefSeq" id="WP_039818869.1">
    <property type="nucleotide sequence ID" value="NZ_UGRY01000007.1"/>
</dbReference>
<dbReference type="AlphaFoldDB" id="A0A379JLJ0"/>
<keyword evidence="1" id="KW-0472">Membrane</keyword>
<keyword evidence="1" id="KW-1133">Transmembrane helix</keyword>
<accession>A0A379JLJ0</accession>
<reference evidence="2 3" key="1">
    <citation type="submission" date="2018-06" db="EMBL/GenBank/DDBJ databases">
        <authorList>
            <consortium name="Pathogen Informatics"/>
            <person name="Doyle S."/>
        </authorList>
    </citation>
    <scope>NUCLEOTIDE SEQUENCE [LARGE SCALE GENOMIC DNA]</scope>
    <source>
        <strain evidence="2 3">NCTC1934</strain>
    </source>
</reference>